<dbReference type="WBParaSite" id="PgR115X_g008_t06">
    <property type="protein sequence ID" value="PgR115X_g008_t06"/>
    <property type="gene ID" value="PgR115X_g008"/>
</dbReference>
<keyword evidence="3" id="KW-1185">Reference proteome</keyword>
<name>A0A915CBP5_PARUN</name>
<dbReference type="Pfam" id="PF24138">
    <property type="entry name" value="TPR_TNPO3_IPO13_2nd"/>
    <property type="match status" value="1"/>
</dbReference>
<evidence type="ECO:0000313" key="4">
    <source>
        <dbReference type="WBParaSite" id="PgR115X_g008_t04"/>
    </source>
</evidence>
<dbReference type="AlphaFoldDB" id="A0A915CBP5"/>
<evidence type="ECO:0000313" key="5">
    <source>
        <dbReference type="WBParaSite" id="PgR115X_g008_t06"/>
    </source>
</evidence>
<dbReference type="InterPro" id="IPR013598">
    <property type="entry name" value="Exportin-1/Importin-b-like"/>
</dbReference>
<dbReference type="Proteomes" id="UP000887569">
    <property type="component" value="Unplaced"/>
</dbReference>
<reference evidence="4 5" key="1">
    <citation type="submission" date="2022-11" db="UniProtKB">
        <authorList>
            <consortium name="WormBaseParasite"/>
        </authorList>
    </citation>
    <scope>IDENTIFICATION</scope>
</reference>
<proteinExistence type="predicted"/>
<dbReference type="PANTHER" id="PTHR12363:SF42">
    <property type="entry name" value="TRANSPORTIN-3"/>
    <property type="match status" value="1"/>
</dbReference>
<evidence type="ECO:0000256" key="1">
    <source>
        <dbReference type="SAM" id="MobiDB-lite"/>
    </source>
</evidence>
<dbReference type="InterPro" id="IPR058537">
    <property type="entry name" value="TPR_TNPO3_IPO13_4th"/>
</dbReference>
<feature type="compositionally biased region" description="Polar residues" evidence="1">
    <location>
        <begin position="619"/>
        <end position="629"/>
    </location>
</feature>
<dbReference type="Pfam" id="PF24140">
    <property type="entry name" value="TPR_TNPO3_IPO13_3rd"/>
    <property type="match status" value="1"/>
</dbReference>
<dbReference type="GO" id="GO:0006606">
    <property type="term" value="P:protein import into nucleus"/>
    <property type="evidence" value="ECO:0007669"/>
    <property type="project" value="TreeGrafter"/>
</dbReference>
<dbReference type="InterPro" id="IPR057942">
    <property type="entry name" value="TPR_TNPO3_IPO13_3rd"/>
</dbReference>
<sequence>PFLQTSTSTVDSCNGPSMNNIETVYHAIAVLNGQDSSACGKASVWLGEFQKSVYAWTICDRMLAEKRDVNACYFAAQTMRQKLLHSMRELPRIAYTSLRDSLISHISSFECYPIERNGVIIMQLCLTLADLYLQVAEWTDFIAEILDKFTTMAEDKTPVLLNLLKVFPEEIQSRHLRVGENRRRVVNAELARQTHAVLHFLSDVCVKNTNDVDVVRRVLNCLSSWLLNPLVPTDELASSQLLQSVYLLLQSSDSPSQLHDAACECIVSALYRAEDTEVHRSLALSLQAACYSMIDGFNMAVAHEDCEKLQSYARVFSELNESLLQSMVSTPGVDLGDLKSLEMLLLLAGYHDYSLVEMTFNVWYRLSEFLYERNDDDLIFTFKPYVERYLMALYKHCRFDVDHEGIPDENDDFAEFRMKVSDTIKDVVFIIGTDHCIKNMMSVLQSVANGTWDEMEAALYVISTVVHNVLSTEDTVIPCLVESVLHLPSNVHPAVVFTSIELIGNLVDWLQENKTFQDACVVWLLEKAQSVVFVKVACEALENVCEKCGSVLLPHFEKLLSLIPVLESAPSKGQQMETAALSILRASASLLNGLSGEEIAIRLKLLTEPNAQRLAELISSTSQTSQNGATVEEPNNENGSDSWTRLSHDPVLWIDRIAAVFRQVQPWQKQVANPKNSQQKGDTEDVLVPWLDSVNIVWPVLSAVCTKYEKHIRIIEHCCRAVRFLIRSLGVQSIVFVEQLVTQMVDIYGRHPHSCFLYLASILVDEYGQLEHLRSGLVFMLNTLSQGSFKLLQQVNGFRDHPDTIDDLFRLAIRFIQRAPSTFFQEPICENLFECGIVALDVDHTDANRSVTKFFTESIESIINARKVNYRDAGVEGAERLLTRHGAQLVAGCLRAAIFSVTGSLKRDMADVIFTVGKFSQENLSTWLLNALETLPQDGGLCATSEQLQHFHKNVTEAKDLRTVHSQIRDLIRLYI</sequence>
<dbReference type="InterPro" id="IPR057941">
    <property type="entry name" value="TPR_TNPO3_IPO13_2nd"/>
</dbReference>
<accession>A0A915CBP5</accession>
<evidence type="ECO:0000313" key="3">
    <source>
        <dbReference type="Proteomes" id="UP000887569"/>
    </source>
</evidence>
<feature type="region of interest" description="Disordered" evidence="1">
    <location>
        <begin position="619"/>
        <end position="643"/>
    </location>
</feature>
<dbReference type="Pfam" id="PF24139">
    <property type="entry name" value="TPR_TNPO3_IPO13_4th"/>
    <property type="match status" value="1"/>
</dbReference>
<dbReference type="InterPro" id="IPR011989">
    <property type="entry name" value="ARM-like"/>
</dbReference>
<evidence type="ECO:0000259" key="2">
    <source>
        <dbReference type="Pfam" id="PF08389"/>
    </source>
</evidence>
<dbReference type="WBParaSite" id="PgR115X_g008_t04">
    <property type="protein sequence ID" value="PgR115X_g008_t04"/>
    <property type="gene ID" value="PgR115X_g008"/>
</dbReference>
<dbReference type="Pfam" id="PF08389">
    <property type="entry name" value="Xpo1"/>
    <property type="match status" value="1"/>
</dbReference>
<dbReference type="SUPFAM" id="SSF48371">
    <property type="entry name" value="ARM repeat"/>
    <property type="match status" value="1"/>
</dbReference>
<organism evidence="3 4">
    <name type="scientific">Parascaris univalens</name>
    <name type="common">Nematode worm</name>
    <dbReference type="NCBI Taxonomy" id="6257"/>
    <lineage>
        <taxon>Eukaryota</taxon>
        <taxon>Metazoa</taxon>
        <taxon>Ecdysozoa</taxon>
        <taxon>Nematoda</taxon>
        <taxon>Chromadorea</taxon>
        <taxon>Rhabditida</taxon>
        <taxon>Spirurina</taxon>
        <taxon>Ascaridomorpha</taxon>
        <taxon>Ascaridoidea</taxon>
        <taxon>Ascarididae</taxon>
        <taxon>Parascaris</taxon>
    </lineage>
</organism>
<protein>
    <submittedName>
        <fullName evidence="4 5">Exportin-1/Importin-beta-like domain-containing protein</fullName>
    </submittedName>
</protein>
<dbReference type="GO" id="GO:0005737">
    <property type="term" value="C:cytoplasm"/>
    <property type="evidence" value="ECO:0007669"/>
    <property type="project" value="TreeGrafter"/>
</dbReference>
<dbReference type="InterPro" id="IPR051345">
    <property type="entry name" value="Importin_beta-like_NTR"/>
</dbReference>
<dbReference type="PANTHER" id="PTHR12363">
    <property type="entry name" value="TRANSPORTIN 3 AND IMPORTIN 13"/>
    <property type="match status" value="1"/>
</dbReference>
<dbReference type="InterPro" id="IPR016024">
    <property type="entry name" value="ARM-type_fold"/>
</dbReference>
<dbReference type="Gene3D" id="1.25.10.10">
    <property type="entry name" value="Leucine-rich Repeat Variant"/>
    <property type="match status" value="1"/>
</dbReference>
<feature type="domain" description="Exportin-1/Importin-beta-like" evidence="2">
    <location>
        <begin position="119"/>
        <end position="266"/>
    </location>
</feature>